<dbReference type="EMBL" id="GGEC01011152">
    <property type="protein sequence ID" value="MBW91635.1"/>
    <property type="molecule type" value="Transcribed_RNA"/>
</dbReference>
<protein>
    <submittedName>
        <fullName evidence="1">Uncharacterized protein</fullName>
    </submittedName>
</protein>
<evidence type="ECO:0000313" key="1">
    <source>
        <dbReference type="EMBL" id="MBW91635.1"/>
    </source>
</evidence>
<organism evidence="1">
    <name type="scientific">Rhizophora mucronata</name>
    <name type="common">Asiatic mangrove</name>
    <dbReference type="NCBI Taxonomy" id="61149"/>
    <lineage>
        <taxon>Eukaryota</taxon>
        <taxon>Viridiplantae</taxon>
        <taxon>Streptophyta</taxon>
        <taxon>Embryophyta</taxon>
        <taxon>Tracheophyta</taxon>
        <taxon>Spermatophyta</taxon>
        <taxon>Magnoliopsida</taxon>
        <taxon>eudicotyledons</taxon>
        <taxon>Gunneridae</taxon>
        <taxon>Pentapetalae</taxon>
        <taxon>rosids</taxon>
        <taxon>fabids</taxon>
        <taxon>Malpighiales</taxon>
        <taxon>Rhizophoraceae</taxon>
        <taxon>Rhizophora</taxon>
    </lineage>
</organism>
<name>A0A2P2JDU2_RHIMU</name>
<dbReference type="AlphaFoldDB" id="A0A2P2JDU2"/>
<proteinExistence type="predicted"/>
<accession>A0A2P2JDU2</accession>
<reference evidence="1" key="1">
    <citation type="submission" date="2018-02" db="EMBL/GenBank/DDBJ databases">
        <title>Rhizophora mucronata_Transcriptome.</title>
        <authorList>
            <person name="Meera S.P."/>
            <person name="Sreeshan A."/>
            <person name="Augustine A."/>
        </authorList>
    </citation>
    <scope>NUCLEOTIDE SEQUENCE</scope>
    <source>
        <tissue evidence="1">Leaf</tissue>
    </source>
</reference>
<sequence>MHHLEYNSDWPTTTIMNIKMELTISQGLKSLDTKLP</sequence>